<comment type="caution">
    <text evidence="2">The sequence shown here is derived from an EMBL/GenBank/DDBJ whole genome shotgun (WGS) entry which is preliminary data.</text>
</comment>
<name>A0ABR9P230_9ACTN</name>
<evidence type="ECO:0008006" key="4">
    <source>
        <dbReference type="Google" id="ProtNLM"/>
    </source>
</evidence>
<evidence type="ECO:0000313" key="2">
    <source>
        <dbReference type="EMBL" id="MBE2997886.1"/>
    </source>
</evidence>
<accession>A0ABR9P230</accession>
<gene>
    <name evidence="2" type="ORF">IDM40_04065</name>
</gene>
<evidence type="ECO:0000313" key="3">
    <source>
        <dbReference type="Proteomes" id="UP000806528"/>
    </source>
</evidence>
<dbReference type="RefSeq" id="WP_193120535.1">
    <property type="nucleotide sequence ID" value="NZ_JADBGI010000003.1"/>
</dbReference>
<feature type="transmembrane region" description="Helical" evidence="1">
    <location>
        <begin position="12"/>
        <end position="35"/>
    </location>
</feature>
<keyword evidence="1" id="KW-1133">Transmembrane helix</keyword>
<organism evidence="2 3">
    <name type="scientific">Nocardiopsis coralli</name>
    <dbReference type="NCBI Taxonomy" id="2772213"/>
    <lineage>
        <taxon>Bacteria</taxon>
        <taxon>Bacillati</taxon>
        <taxon>Actinomycetota</taxon>
        <taxon>Actinomycetes</taxon>
        <taxon>Streptosporangiales</taxon>
        <taxon>Nocardiopsidaceae</taxon>
        <taxon>Nocardiopsis</taxon>
    </lineage>
</organism>
<dbReference type="EMBL" id="JADBGI010000003">
    <property type="protein sequence ID" value="MBE2997886.1"/>
    <property type="molecule type" value="Genomic_DNA"/>
</dbReference>
<keyword evidence="1" id="KW-0812">Transmembrane</keyword>
<feature type="transmembrane region" description="Helical" evidence="1">
    <location>
        <begin position="62"/>
        <end position="84"/>
    </location>
</feature>
<proteinExistence type="predicted"/>
<sequence length="211" mass="21785">MRTVSGRRNRTALILGGGSMLVAALWIASAATPLVDRWPEAAPHLPHGDSLLGEALAAQGDLLLPAAAAVAVVVTVAGFLLLAAQLPRAPQRNPLRITGGDDRVLGSVNPGVLERALVDAMKSVSGVTDASVRLGGGVGAPWIRATVTVAQEAEAGWVAESVRERLIDDVSVVLGTAPVRVDLLLRLRSVRAPHTAQLRGSDARTTEAATA</sequence>
<protein>
    <recommendedName>
        <fullName evidence="4">Alkaline shock response membrane anchor protein AmaP</fullName>
    </recommendedName>
</protein>
<keyword evidence="1" id="KW-0472">Membrane</keyword>
<keyword evidence="3" id="KW-1185">Reference proteome</keyword>
<dbReference type="Proteomes" id="UP000806528">
    <property type="component" value="Unassembled WGS sequence"/>
</dbReference>
<reference evidence="2 3" key="1">
    <citation type="submission" date="2020-09" db="EMBL/GenBank/DDBJ databases">
        <title>Diversity and distribution of actinomycetes associated with coral in the coast of Hainan.</title>
        <authorList>
            <person name="Li F."/>
        </authorList>
    </citation>
    <scope>NUCLEOTIDE SEQUENCE [LARGE SCALE GENOMIC DNA]</scope>
    <source>
        <strain evidence="2 3">HNM0947</strain>
    </source>
</reference>
<evidence type="ECO:0000256" key="1">
    <source>
        <dbReference type="SAM" id="Phobius"/>
    </source>
</evidence>